<evidence type="ECO:0000313" key="3">
    <source>
        <dbReference type="EMBL" id="KHN72823.1"/>
    </source>
</evidence>
<proteinExistence type="predicted"/>
<keyword evidence="1" id="KW-1133">Transmembrane helix</keyword>
<feature type="transmembrane region" description="Helical" evidence="1">
    <location>
        <begin position="76"/>
        <end position="94"/>
    </location>
</feature>
<organism evidence="2 4">
    <name type="scientific">Toxocara canis</name>
    <name type="common">Canine roundworm</name>
    <dbReference type="NCBI Taxonomy" id="6265"/>
    <lineage>
        <taxon>Eukaryota</taxon>
        <taxon>Metazoa</taxon>
        <taxon>Ecdysozoa</taxon>
        <taxon>Nematoda</taxon>
        <taxon>Chromadorea</taxon>
        <taxon>Rhabditida</taxon>
        <taxon>Spirurina</taxon>
        <taxon>Ascaridomorpha</taxon>
        <taxon>Ascaridoidea</taxon>
        <taxon>Toxocaridae</taxon>
        <taxon>Toxocara</taxon>
    </lineage>
</organism>
<keyword evidence="1" id="KW-0812">Transmembrane</keyword>
<keyword evidence="1" id="KW-0472">Membrane</keyword>
<accession>A0A0B2UUT1</accession>
<gene>
    <name evidence="2" type="ORF">Tcan_00858</name>
    <name evidence="3" type="ORF">Tcan_00859</name>
</gene>
<sequence>MHNNEKSRLQFDFNFIFHSKAQSLPLIGDFGIRPLQKFKCRFTENTSSRFDSNAAEHTTEQCLAWISPFNACYKTSVVLVAFIPLAFWSFWPLYDVLYKLFVFFC</sequence>
<dbReference type="AlphaFoldDB" id="A0A0B2UUT1"/>
<evidence type="ECO:0000313" key="2">
    <source>
        <dbReference type="EMBL" id="KHN72812.1"/>
    </source>
</evidence>
<name>A0A0B2UUT1_TOXCA</name>
<comment type="caution">
    <text evidence="2">The sequence shown here is derived from an EMBL/GenBank/DDBJ whole genome shotgun (WGS) entry which is preliminary data.</text>
</comment>
<reference evidence="2 4" key="1">
    <citation type="submission" date="2014-11" db="EMBL/GenBank/DDBJ databases">
        <title>Genetic blueprint of the zoonotic pathogen Toxocara canis.</title>
        <authorList>
            <person name="Zhu X.-Q."/>
            <person name="Korhonen P.K."/>
            <person name="Cai H."/>
            <person name="Young N.D."/>
            <person name="Nejsum P."/>
            <person name="von Samson-Himmelstjerna G."/>
            <person name="Boag P.R."/>
            <person name="Tan P."/>
            <person name="Li Q."/>
            <person name="Min J."/>
            <person name="Yang Y."/>
            <person name="Wang X."/>
            <person name="Fang X."/>
            <person name="Hall R.S."/>
            <person name="Hofmann A."/>
            <person name="Sternberg P.W."/>
            <person name="Jex A.R."/>
            <person name="Gasser R.B."/>
        </authorList>
    </citation>
    <scope>NUCLEOTIDE SEQUENCE [LARGE SCALE GENOMIC DNA]</scope>
    <source>
        <strain evidence="2">PN_DK_2014</strain>
    </source>
</reference>
<dbReference type="EMBL" id="JPKZ01003190">
    <property type="protein sequence ID" value="KHN72812.1"/>
    <property type="molecule type" value="Genomic_DNA"/>
</dbReference>
<dbReference type="Proteomes" id="UP000031036">
    <property type="component" value="Unassembled WGS sequence"/>
</dbReference>
<feature type="non-terminal residue" evidence="2">
    <location>
        <position position="105"/>
    </location>
</feature>
<dbReference type="EMBL" id="JPKZ01003190">
    <property type="protein sequence ID" value="KHN72823.1"/>
    <property type="molecule type" value="Genomic_DNA"/>
</dbReference>
<evidence type="ECO:0000256" key="1">
    <source>
        <dbReference type="SAM" id="Phobius"/>
    </source>
</evidence>
<keyword evidence="4" id="KW-1185">Reference proteome</keyword>
<evidence type="ECO:0000313" key="4">
    <source>
        <dbReference type="Proteomes" id="UP000031036"/>
    </source>
</evidence>
<protein>
    <submittedName>
        <fullName evidence="2">Uncharacterized protein</fullName>
    </submittedName>
</protein>